<feature type="transmembrane region" description="Helical" evidence="1">
    <location>
        <begin position="12"/>
        <end position="31"/>
    </location>
</feature>
<keyword evidence="3" id="KW-1185">Reference proteome</keyword>
<proteinExistence type="predicted"/>
<evidence type="ECO:0000313" key="2">
    <source>
        <dbReference type="EMBL" id="KZE74327.1"/>
    </source>
</evidence>
<keyword evidence="1" id="KW-1133">Transmembrane helix</keyword>
<evidence type="ECO:0000313" key="3">
    <source>
        <dbReference type="Proteomes" id="UP000076630"/>
    </source>
</evidence>
<evidence type="ECO:0000256" key="1">
    <source>
        <dbReference type="SAM" id="Phobius"/>
    </source>
</evidence>
<accession>A0A163V4L3</accession>
<dbReference type="Proteomes" id="UP000076630">
    <property type="component" value="Unassembled WGS sequence"/>
</dbReference>
<protein>
    <submittedName>
        <fullName evidence="2">Uncharacterized protein</fullName>
    </submittedName>
</protein>
<keyword evidence="1" id="KW-0812">Transmembrane</keyword>
<feature type="transmembrane region" description="Helical" evidence="1">
    <location>
        <begin position="63"/>
        <end position="82"/>
    </location>
</feature>
<sequence>MKQELNKEFYKTIGFAVSIFVLTFFFLKEYVFQSSSILGSLFSSIISVLLTFGLTWLLKNRNLFQKTIVLLIYVIFIAVFTYSKKNNSITDAPVSKTNINSVCGNWIAKENDLILKLDINSDEMRMNFYPNNKQLVFEYEIKGQVIDFFNDEDVSYFQWEILKLTNDSLVVLEKKQILKFKKEK</sequence>
<keyword evidence="1" id="KW-0472">Membrane</keyword>
<dbReference type="AlphaFoldDB" id="A0A163V4L3"/>
<comment type="caution">
    <text evidence="2">The sequence shown here is derived from an EMBL/GenBank/DDBJ whole genome shotgun (WGS) entry which is preliminary data.</text>
</comment>
<dbReference type="OrthoDB" id="1362227at2"/>
<feature type="transmembrane region" description="Helical" evidence="1">
    <location>
        <begin position="37"/>
        <end position="58"/>
    </location>
</feature>
<name>A0A163V4L3_9FLAO</name>
<gene>
    <name evidence="2" type="ORF">AV926_02070</name>
</gene>
<dbReference type="RefSeq" id="WP_038987980.1">
    <property type="nucleotide sequence ID" value="NZ_JACAJN010000057.1"/>
</dbReference>
<reference evidence="2 3" key="1">
    <citation type="submission" date="2016-01" db="EMBL/GenBank/DDBJ databases">
        <title>Whole genome sequencing of Myroides marinus L41.</title>
        <authorList>
            <person name="Hong K.W."/>
        </authorList>
    </citation>
    <scope>NUCLEOTIDE SEQUENCE [LARGE SCALE GENOMIC DNA]</scope>
    <source>
        <strain evidence="2 3">L41</strain>
    </source>
</reference>
<organism evidence="2 3">
    <name type="scientific">Myroides marinus</name>
    <dbReference type="NCBI Taxonomy" id="703342"/>
    <lineage>
        <taxon>Bacteria</taxon>
        <taxon>Pseudomonadati</taxon>
        <taxon>Bacteroidota</taxon>
        <taxon>Flavobacteriia</taxon>
        <taxon>Flavobacteriales</taxon>
        <taxon>Flavobacteriaceae</taxon>
        <taxon>Myroides</taxon>
    </lineage>
</organism>
<dbReference type="EMBL" id="LQNU01000094">
    <property type="protein sequence ID" value="KZE74327.1"/>
    <property type="molecule type" value="Genomic_DNA"/>
</dbReference>